<dbReference type="InterPro" id="IPR001077">
    <property type="entry name" value="COMT_C"/>
</dbReference>
<accession>A0ABR4G0Z3</accession>
<dbReference type="SUPFAM" id="SSF46785">
    <property type="entry name" value="Winged helix' DNA-binding domain"/>
    <property type="match status" value="1"/>
</dbReference>
<keyword evidence="3" id="KW-0949">S-adenosyl-L-methionine</keyword>
<dbReference type="PANTHER" id="PTHR43712:SF1">
    <property type="entry name" value="HYPOTHETICAL O-METHYLTRANSFERASE (EUROFUNG)-RELATED"/>
    <property type="match status" value="1"/>
</dbReference>
<dbReference type="GO" id="GO:0008168">
    <property type="term" value="F:methyltransferase activity"/>
    <property type="evidence" value="ECO:0007669"/>
    <property type="project" value="UniProtKB-KW"/>
</dbReference>
<evidence type="ECO:0000256" key="1">
    <source>
        <dbReference type="ARBA" id="ARBA00022603"/>
    </source>
</evidence>
<dbReference type="InterPro" id="IPR029063">
    <property type="entry name" value="SAM-dependent_MTases_sf"/>
</dbReference>
<dbReference type="GO" id="GO:0032259">
    <property type="term" value="P:methylation"/>
    <property type="evidence" value="ECO:0007669"/>
    <property type="project" value="UniProtKB-KW"/>
</dbReference>
<dbReference type="Pfam" id="PF08100">
    <property type="entry name" value="Dimerisation"/>
    <property type="match status" value="1"/>
</dbReference>
<gene>
    <name evidence="6" type="ORF">BJX66DRAFT_307227</name>
</gene>
<keyword evidence="1 6" id="KW-0489">Methyltransferase</keyword>
<feature type="domain" description="O-methyltransferase C-terminal" evidence="4">
    <location>
        <begin position="219"/>
        <end position="359"/>
    </location>
</feature>
<evidence type="ECO:0000259" key="4">
    <source>
        <dbReference type="Pfam" id="PF00891"/>
    </source>
</evidence>
<dbReference type="InterPro" id="IPR036388">
    <property type="entry name" value="WH-like_DNA-bd_sf"/>
</dbReference>
<dbReference type="InterPro" id="IPR012967">
    <property type="entry name" value="COMT_dimerisation"/>
</dbReference>
<dbReference type="InterPro" id="IPR036390">
    <property type="entry name" value="WH_DNA-bd_sf"/>
</dbReference>
<feature type="domain" description="O-methyltransferase dimerisation" evidence="5">
    <location>
        <begin position="50"/>
        <end position="108"/>
    </location>
</feature>
<name>A0ABR4G0Z3_9EURO</name>
<evidence type="ECO:0000313" key="7">
    <source>
        <dbReference type="Proteomes" id="UP001610563"/>
    </source>
</evidence>
<evidence type="ECO:0000313" key="6">
    <source>
        <dbReference type="EMBL" id="KAL2789194.1"/>
    </source>
</evidence>
<keyword evidence="2" id="KW-0808">Transferase</keyword>
<sequence length="381" mass="42496">MDRIAEQVRALAQGADNTTRKTILDSLRDLSLSLETPHDTLQRICYTHTQSALARVGIDLKLFNYLSESSTPSSIDELAAKTGAAPGLLGRILRYLSSMGIIKETAKDTFTPNNITQALAMPAIQSGVYHNFDNIAPAIIALPDFLIKHKYQDITSPTNTPMQVAFNTPDPAFIWVQTRPEAHAHFNRFMEVHHQSKPRWFELYPIADKAQDLDPEQVFFVDIGGGIGHHTVEMKQRNPQITNRMIVQEMGIVLPTVIKHEGIEAMEHDFLQVQPVKGARCYFLSNIMHDYPDSKAVLILQNIAAAMGPDSVILVNDMVLPNSGAHWHVTQIDITMMTMLAALERTHQQWVELMEKAGLRIQKIYSPAAGGSESVIECVPL</sequence>
<dbReference type="PROSITE" id="PS51683">
    <property type="entry name" value="SAM_OMT_II"/>
    <property type="match status" value="1"/>
</dbReference>
<dbReference type="PANTHER" id="PTHR43712">
    <property type="entry name" value="PUTATIVE (AFU_ORTHOLOGUE AFUA_4G14580)-RELATED"/>
    <property type="match status" value="1"/>
</dbReference>
<evidence type="ECO:0000256" key="2">
    <source>
        <dbReference type="ARBA" id="ARBA00022679"/>
    </source>
</evidence>
<protein>
    <submittedName>
        <fullName evidence="6">S-adenosyl-L-methionine-dependent methyltransferase</fullName>
    </submittedName>
</protein>
<evidence type="ECO:0000259" key="5">
    <source>
        <dbReference type="Pfam" id="PF08100"/>
    </source>
</evidence>
<dbReference type="SUPFAM" id="SSF53335">
    <property type="entry name" value="S-adenosyl-L-methionine-dependent methyltransferases"/>
    <property type="match status" value="1"/>
</dbReference>
<dbReference type="Proteomes" id="UP001610563">
    <property type="component" value="Unassembled WGS sequence"/>
</dbReference>
<comment type="caution">
    <text evidence="6">The sequence shown here is derived from an EMBL/GenBank/DDBJ whole genome shotgun (WGS) entry which is preliminary data.</text>
</comment>
<dbReference type="Gene3D" id="3.40.50.150">
    <property type="entry name" value="Vaccinia Virus protein VP39"/>
    <property type="match status" value="1"/>
</dbReference>
<reference evidence="6 7" key="1">
    <citation type="submission" date="2024-07" db="EMBL/GenBank/DDBJ databases">
        <title>Section-level genome sequencing and comparative genomics of Aspergillus sections Usti and Cavernicolus.</title>
        <authorList>
            <consortium name="Lawrence Berkeley National Laboratory"/>
            <person name="Nybo J.L."/>
            <person name="Vesth T.C."/>
            <person name="Theobald S."/>
            <person name="Frisvad J.C."/>
            <person name="Larsen T.O."/>
            <person name="Kjaerboelling I."/>
            <person name="Rothschild-Mancinelli K."/>
            <person name="Lyhne E.K."/>
            <person name="Kogle M.E."/>
            <person name="Barry K."/>
            <person name="Clum A."/>
            <person name="Na H."/>
            <person name="Ledsgaard L."/>
            <person name="Lin J."/>
            <person name="Lipzen A."/>
            <person name="Kuo A."/>
            <person name="Riley R."/>
            <person name="Mondo S."/>
            <person name="Labutti K."/>
            <person name="Haridas S."/>
            <person name="Pangalinan J."/>
            <person name="Salamov A.A."/>
            <person name="Simmons B.A."/>
            <person name="Magnuson J.K."/>
            <person name="Chen J."/>
            <person name="Drula E."/>
            <person name="Henrissat B."/>
            <person name="Wiebenga A."/>
            <person name="Lubbers R.J."/>
            <person name="Gomes A.C."/>
            <person name="Makela M.R."/>
            <person name="Stajich J."/>
            <person name="Grigoriev I.V."/>
            <person name="Mortensen U.H."/>
            <person name="De Vries R.P."/>
            <person name="Baker S.E."/>
            <person name="Andersen M.R."/>
        </authorList>
    </citation>
    <scope>NUCLEOTIDE SEQUENCE [LARGE SCALE GENOMIC DNA]</scope>
    <source>
        <strain evidence="6 7">CBS 209.92</strain>
    </source>
</reference>
<dbReference type="Pfam" id="PF00891">
    <property type="entry name" value="Methyltransf_2"/>
    <property type="match status" value="1"/>
</dbReference>
<proteinExistence type="predicted"/>
<organism evidence="6 7">
    <name type="scientific">Aspergillus keveii</name>
    <dbReference type="NCBI Taxonomy" id="714993"/>
    <lineage>
        <taxon>Eukaryota</taxon>
        <taxon>Fungi</taxon>
        <taxon>Dikarya</taxon>
        <taxon>Ascomycota</taxon>
        <taxon>Pezizomycotina</taxon>
        <taxon>Eurotiomycetes</taxon>
        <taxon>Eurotiomycetidae</taxon>
        <taxon>Eurotiales</taxon>
        <taxon>Aspergillaceae</taxon>
        <taxon>Aspergillus</taxon>
        <taxon>Aspergillus subgen. Nidulantes</taxon>
    </lineage>
</organism>
<dbReference type="Gene3D" id="1.10.10.10">
    <property type="entry name" value="Winged helix-like DNA-binding domain superfamily/Winged helix DNA-binding domain"/>
    <property type="match status" value="1"/>
</dbReference>
<dbReference type="InterPro" id="IPR016461">
    <property type="entry name" value="COMT-like"/>
</dbReference>
<evidence type="ECO:0000256" key="3">
    <source>
        <dbReference type="ARBA" id="ARBA00022691"/>
    </source>
</evidence>
<dbReference type="PIRSF" id="PIRSF005739">
    <property type="entry name" value="O-mtase"/>
    <property type="match status" value="1"/>
</dbReference>
<keyword evidence="7" id="KW-1185">Reference proteome</keyword>
<dbReference type="EMBL" id="JBFTWV010000067">
    <property type="protein sequence ID" value="KAL2789194.1"/>
    <property type="molecule type" value="Genomic_DNA"/>
</dbReference>